<keyword evidence="2" id="KW-1185">Reference proteome</keyword>
<dbReference type="EMBL" id="JAFNEN010000845">
    <property type="protein sequence ID" value="KAG8176880.1"/>
    <property type="molecule type" value="Genomic_DNA"/>
</dbReference>
<proteinExistence type="predicted"/>
<dbReference type="AlphaFoldDB" id="A0AAV6TXU6"/>
<reference evidence="1 2" key="1">
    <citation type="journal article" date="2022" name="Nat. Ecol. Evol.">
        <title>A masculinizing supergene underlies an exaggerated male reproductive morph in a spider.</title>
        <authorList>
            <person name="Hendrickx F."/>
            <person name="De Corte Z."/>
            <person name="Sonet G."/>
            <person name="Van Belleghem S.M."/>
            <person name="Kostlbacher S."/>
            <person name="Vangestel C."/>
        </authorList>
    </citation>
    <scope>NUCLEOTIDE SEQUENCE [LARGE SCALE GENOMIC DNA]</scope>
    <source>
        <strain evidence="1">W744_W776</strain>
    </source>
</reference>
<gene>
    <name evidence="1" type="ORF">JTE90_007489</name>
</gene>
<protein>
    <submittedName>
        <fullName evidence="1">Uncharacterized protein</fullName>
    </submittedName>
</protein>
<name>A0AAV6TXU6_9ARAC</name>
<accession>A0AAV6TXU6</accession>
<organism evidence="1 2">
    <name type="scientific">Oedothorax gibbosus</name>
    <dbReference type="NCBI Taxonomy" id="931172"/>
    <lineage>
        <taxon>Eukaryota</taxon>
        <taxon>Metazoa</taxon>
        <taxon>Ecdysozoa</taxon>
        <taxon>Arthropoda</taxon>
        <taxon>Chelicerata</taxon>
        <taxon>Arachnida</taxon>
        <taxon>Araneae</taxon>
        <taxon>Araneomorphae</taxon>
        <taxon>Entelegynae</taxon>
        <taxon>Araneoidea</taxon>
        <taxon>Linyphiidae</taxon>
        <taxon>Erigoninae</taxon>
        <taxon>Oedothorax</taxon>
    </lineage>
</organism>
<dbReference type="Proteomes" id="UP000827092">
    <property type="component" value="Unassembled WGS sequence"/>
</dbReference>
<evidence type="ECO:0000313" key="1">
    <source>
        <dbReference type="EMBL" id="KAG8176880.1"/>
    </source>
</evidence>
<sequence>MRLSRPSLVLTRRDDVFDKYVTSSLANLWSHRLRHWVCLPQEGQIHDDLFGRICPGTLSSLDLSLFDFCGFVCRKRDGKCCRRKGAHVERDPVWF</sequence>
<comment type="caution">
    <text evidence="1">The sequence shown here is derived from an EMBL/GenBank/DDBJ whole genome shotgun (WGS) entry which is preliminary data.</text>
</comment>
<evidence type="ECO:0000313" key="2">
    <source>
        <dbReference type="Proteomes" id="UP000827092"/>
    </source>
</evidence>